<evidence type="ECO:0000313" key="2">
    <source>
        <dbReference type="EMBL" id="RYB88408.1"/>
    </source>
</evidence>
<dbReference type="AlphaFoldDB" id="A0A4Q2RJB0"/>
<keyword evidence="3" id="KW-1185">Reference proteome</keyword>
<organism evidence="2 3">
    <name type="scientific">Nocardioides glacieisoli</name>
    <dbReference type="NCBI Taxonomy" id="1168730"/>
    <lineage>
        <taxon>Bacteria</taxon>
        <taxon>Bacillati</taxon>
        <taxon>Actinomycetota</taxon>
        <taxon>Actinomycetes</taxon>
        <taxon>Propionibacteriales</taxon>
        <taxon>Nocardioidaceae</taxon>
        <taxon>Nocardioides</taxon>
    </lineage>
</organism>
<gene>
    <name evidence="2" type="ORF">EUA06_21330</name>
</gene>
<sequence>MPVCTSPMPAAVLTSDGRHATIRPPDQGDRAGLLDLHDGLDDAALRLRFFNVSHAAGRHYVDHVLAARPGAVISLVAVVDGAVVGLGTAELITPDAAELAFVVCAAERGHGLCTLLLEHLTAQCRALGIRRLVADVLPENTRMAQVFRDASPTAEHHLEHGVMRYELDTDPPSRESDQP</sequence>
<comment type="caution">
    <text evidence="2">The sequence shown here is derived from an EMBL/GenBank/DDBJ whole genome shotgun (WGS) entry which is preliminary data.</text>
</comment>
<reference evidence="2 3" key="1">
    <citation type="submission" date="2019-01" db="EMBL/GenBank/DDBJ databases">
        <title>Novel species of Nocardioides.</title>
        <authorList>
            <person name="Liu Q."/>
            <person name="Xin Y.-H."/>
        </authorList>
    </citation>
    <scope>NUCLEOTIDE SEQUENCE [LARGE SCALE GENOMIC DNA]</scope>
    <source>
        <strain evidence="2 3">HLT3-15</strain>
    </source>
</reference>
<feature type="domain" description="N-acetyltransferase" evidence="1">
    <location>
        <begin position="20"/>
        <end position="168"/>
    </location>
</feature>
<dbReference type="RefSeq" id="WP_129479557.1">
    <property type="nucleotide sequence ID" value="NZ_SDWS01000015.1"/>
</dbReference>
<dbReference type="PROSITE" id="PS51186">
    <property type="entry name" value="GNAT"/>
    <property type="match status" value="1"/>
</dbReference>
<dbReference type="InterPro" id="IPR016181">
    <property type="entry name" value="Acyl_CoA_acyltransferase"/>
</dbReference>
<protein>
    <submittedName>
        <fullName evidence="2">GNAT family N-acetyltransferase</fullName>
    </submittedName>
</protein>
<accession>A0A4Q2RJB0</accession>
<dbReference type="Gene3D" id="3.40.630.30">
    <property type="match status" value="1"/>
</dbReference>
<dbReference type="EMBL" id="SDWS01000015">
    <property type="protein sequence ID" value="RYB88408.1"/>
    <property type="molecule type" value="Genomic_DNA"/>
</dbReference>
<dbReference type="GO" id="GO:0016747">
    <property type="term" value="F:acyltransferase activity, transferring groups other than amino-acyl groups"/>
    <property type="evidence" value="ECO:0007669"/>
    <property type="project" value="InterPro"/>
</dbReference>
<evidence type="ECO:0000313" key="3">
    <source>
        <dbReference type="Proteomes" id="UP000291838"/>
    </source>
</evidence>
<dbReference type="Proteomes" id="UP000291838">
    <property type="component" value="Unassembled WGS sequence"/>
</dbReference>
<dbReference type="SUPFAM" id="SSF55729">
    <property type="entry name" value="Acyl-CoA N-acyltransferases (Nat)"/>
    <property type="match status" value="1"/>
</dbReference>
<keyword evidence="2" id="KW-0808">Transferase</keyword>
<name>A0A4Q2RJB0_9ACTN</name>
<dbReference type="Pfam" id="PF00583">
    <property type="entry name" value="Acetyltransf_1"/>
    <property type="match status" value="1"/>
</dbReference>
<dbReference type="InterPro" id="IPR000182">
    <property type="entry name" value="GNAT_dom"/>
</dbReference>
<dbReference type="OrthoDB" id="3788759at2"/>
<evidence type="ECO:0000259" key="1">
    <source>
        <dbReference type="PROSITE" id="PS51186"/>
    </source>
</evidence>
<proteinExistence type="predicted"/>
<dbReference type="CDD" id="cd04301">
    <property type="entry name" value="NAT_SF"/>
    <property type="match status" value="1"/>
</dbReference>